<keyword evidence="3" id="KW-0378">Hydrolase</keyword>
<reference evidence="3 4" key="1">
    <citation type="submission" date="2018-11" db="EMBL/GenBank/DDBJ databases">
        <authorList>
            <person name="Kleinhagauer T."/>
            <person name="Glaeser S.P."/>
            <person name="Spergser J."/>
            <person name="Ruckert C."/>
            <person name="Kaempfer P."/>
            <person name="Busse H.-J."/>
        </authorList>
    </citation>
    <scope>NUCLEOTIDE SEQUENCE [LARGE SCALE GENOMIC DNA]</scope>
    <source>
        <strain evidence="3 4">W8</strain>
    </source>
</reference>
<dbReference type="InterPro" id="IPR011055">
    <property type="entry name" value="Dup_hybrid_motif"/>
</dbReference>
<dbReference type="SUPFAM" id="SSF51261">
    <property type="entry name" value="Duplicated hybrid motif"/>
    <property type="match status" value="1"/>
</dbReference>
<dbReference type="OrthoDB" id="5245088at2"/>
<proteinExistence type="predicted"/>
<dbReference type="EMBL" id="CP033897">
    <property type="protein sequence ID" value="AZA11684.1"/>
    <property type="molecule type" value="Genomic_DNA"/>
</dbReference>
<feature type="signal peptide" evidence="1">
    <location>
        <begin position="1"/>
        <end position="24"/>
    </location>
</feature>
<dbReference type="PANTHER" id="PTHR21666">
    <property type="entry name" value="PEPTIDASE-RELATED"/>
    <property type="match status" value="1"/>
</dbReference>
<dbReference type="CDD" id="cd12797">
    <property type="entry name" value="M23_peptidase"/>
    <property type="match status" value="1"/>
</dbReference>
<evidence type="ECO:0000259" key="2">
    <source>
        <dbReference type="Pfam" id="PF01551"/>
    </source>
</evidence>
<feature type="domain" description="M23ase beta-sheet core" evidence="2">
    <location>
        <begin position="52"/>
        <end position="137"/>
    </location>
</feature>
<dbReference type="Pfam" id="PF01551">
    <property type="entry name" value="Peptidase_M23"/>
    <property type="match status" value="1"/>
</dbReference>
<keyword evidence="4" id="KW-1185">Reference proteome</keyword>
<dbReference type="PANTHER" id="PTHR21666:SF270">
    <property type="entry name" value="MUREIN HYDROLASE ACTIVATOR ENVC"/>
    <property type="match status" value="1"/>
</dbReference>
<dbReference type="Gene3D" id="2.70.70.10">
    <property type="entry name" value="Glucose Permease (Domain IIA)"/>
    <property type="match status" value="1"/>
</dbReference>
<sequence precursor="true">MRSTIVVFTLAVVLCFAGTPAALGYVSPATGKDSPGRVTRAFDNPERDWLPGHRGVDLAMPPGTPVHAAGPGEVIYAGVIAGTPVVSIQHSDGLRSTYQPVAPSVRQGQFVEEGDVIGTVMPGHAEHDGLHWGVKTGPKSYINPLSLLDQPVIRLKPVR</sequence>
<evidence type="ECO:0000313" key="3">
    <source>
        <dbReference type="EMBL" id="AZA11684.1"/>
    </source>
</evidence>
<evidence type="ECO:0000256" key="1">
    <source>
        <dbReference type="SAM" id="SignalP"/>
    </source>
</evidence>
<name>A0A3G6J6P7_9CORY</name>
<dbReference type="AlphaFoldDB" id="A0A3G6J6P7"/>
<organism evidence="3 4">
    <name type="scientific">Corynebacterium gerontici</name>
    <dbReference type="NCBI Taxonomy" id="2079234"/>
    <lineage>
        <taxon>Bacteria</taxon>
        <taxon>Bacillati</taxon>
        <taxon>Actinomycetota</taxon>
        <taxon>Actinomycetes</taxon>
        <taxon>Mycobacteriales</taxon>
        <taxon>Corynebacteriaceae</taxon>
        <taxon>Corynebacterium</taxon>
    </lineage>
</organism>
<dbReference type="Proteomes" id="UP000271587">
    <property type="component" value="Chromosome"/>
</dbReference>
<protein>
    <submittedName>
        <fullName evidence="3">Murein DD-endopeptidase MepM</fullName>
        <ecNumber evidence="3">3.4.24.-</ecNumber>
    </submittedName>
</protein>
<keyword evidence="1" id="KW-0732">Signal</keyword>
<dbReference type="InterPro" id="IPR016047">
    <property type="entry name" value="M23ase_b-sheet_dom"/>
</dbReference>
<gene>
    <name evidence="3" type="primary">mepM</name>
    <name evidence="3" type="ORF">CGERO_06920</name>
</gene>
<feature type="chain" id="PRO_5018247912" evidence="1">
    <location>
        <begin position="25"/>
        <end position="159"/>
    </location>
</feature>
<accession>A0A3G6J6P7</accession>
<evidence type="ECO:0000313" key="4">
    <source>
        <dbReference type="Proteomes" id="UP000271587"/>
    </source>
</evidence>
<dbReference type="RefSeq" id="WP_123934473.1">
    <property type="nucleotide sequence ID" value="NZ_CP033897.1"/>
</dbReference>
<dbReference type="InterPro" id="IPR050570">
    <property type="entry name" value="Cell_wall_metabolism_enzyme"/>
</dbReference>
<dbReference type="GO" id="GO:0004222">
    <property type="term" value="F:metalloendopeptidase activity"/>
    <property type="evidence" value="ECO:0007669"/>
    <property type="project" value="TreeGrafter"/>
</dbReference>
<dbReference type="EC" id="3.4.24.-" evidence="3"/>
<dbReference type="KEGG" id="cgk:CGERO_06920"/>